<reference evidence="3" key="1">
    <citation type="journal article" date="2019" name="Int. J. Syst. Evol. Microbiol.">
        <title>The Global Catalogue of Microorganisms (GCM) 10K type strain sequencing project: providing services to taxonomists for standard genome sequencing and annotation.</title>
        <authorList>
            <consortium name="The Broad Institute Genomics Platform"/>
            <consortium name="The Broad Institute Genome Sequencing Center for Infectious Disease"/>
            <person name="Wu L."/>
            <person name="Ma J."/>
        </authorList>
    </citation>
    <scope>NUCLEOTIDE SEQUENCE [LARGE SCALE GENOMIC DNA]</scope>
    <source>
        <strain evidence="3">NBRC 102146</strain>
    </source>
</reference>
<keyword evidence="1" id="KW-0732">Signal</keyword>
<dbReference type="EMBL" id="BSOO01000035">
    <property type="protein sequence ID" value="GLR48693.1"/>
    <property type="molecule type" value="Genomic_DNA"/>
</dbReference>
<evidence type="ECO:0000256" key="1">
    <source>
        <dbReference type="SAM" id="SignalP"/>
    </source>
</evidence>
<feature type="signal peptide" evidence="1">
    <location>
        <begin position="1"/>
        <end position="19"/>
    </location>
</feature>
<organism evidence="2 3">
    <name type="scientific">Sphingomonas astaxanthinifaciens DSM 22298</name>
    <dbReference type="NCBI Taxonomy" id="1123267"/>
    <lineage>
        <taxon>Bacteria</taxon>
        <taxon>Pseudomonadati</taxon>
        <taxon>Pseudomonadota</taxon>
        <taxon>Alphaproteobacteria</taxon>
        <taxon>Sphingomonadales</taxon>
        <taxon>Sphingomonadaceae</taxon>
        <taxon>Sphingomonas</taxon>
    </lineage>
</organism>
<comment type="caution">
    <text evidence="2">The sequence shown here is derived from an EMBL/GenBank/DDBJ whole genome shotgun (WGS) entry which is preliminary data.</text>
</comment>
<evidence type="ECO:0008006" key="4">
    <source>
        <dbReference type="Google" id="ProtNLM"/>
    </source>
</evidence>
<dbReference type="Proteomes" id="UP001156703">
    <property type="component" value="Unassembled WGS sequence"/>
</dbReference>
<evidence type="ECO:0000313" key="2">
    <source>
        <dbReference type="EMBL" id="GLR48693.1"/>
    </source>
</evidence>
<name>A0ABQ5ZCS2_9SPHN</name>
<sequence length="308" mass="32453">MSMAPRAWLARLGPLTILAALPAAAPAQSLAQAGNCRLEMVATPAQWQVADIDIFSDVPQRRSFDVEFVNSGATPCRVMLDASTQGAPFGLTANGLGKRTTYSLVELASGADLTPQGGSSKRSPRNLLTVPANGRTLARYEVEIAANFDHDGSFTQPLLLQAYDAGAGFAPLAERQVLLRADVASSATLALSGNFRRSGGIADVDLGELEPGEAKVPVIMHVRASRAYRIRTSSENGGRLVQSGTPWGISYKLSMDGQTVEPAGGTFRSSPGDIKRVDNMKLGFIITGSLDVAAGEYSDVVTLEVSVD</sequence>
<protein>
    <recommendedName>
        <fullName evidence="4">Spore coat protein U (SCPU) domain-containing protein</fullName>
    </recommendedName>
</protein>
<evidence type="ECO:0000313" key="3">
    <source>
        <dbReference type="Proteomes" id="UP001156703"/>
    </source>
</evidence>
<gene>
    <name evidence="2" type="ORF">GCM10007925_24120</name>
</gene>
<feature type="chain" id="PRO_5045630826" description="Spore coat protein U (SCPU) domain-containing protein" evidence="1">
    <location>
        <begin position="20"/>
        <end position="308"/>
    </location>
</feature>
<proteinExistence type="predicted"/>
<accession>A0ABQ5ZCS2</accession>
<keyword evidence="3" id="KW-1185">Reference proteome</keyword>